<evidence type="ECO:0000313" key="2">
    <source>
        <dbReference type="EMBL" id="CAH3185598.1"/>
    </source>
</evidence>
<dbReference type="PANTHER" id="PTHR36981">
    <property type="entry name" value="ZGC:195170"/>
    <property type="match status" value="1"/>
</dbReference>
<gene>
    <name evidence="2" type="ORF">PLOB_00033041</name>
</gene>
<feature type="compositionally biased region" description="Acidic residues" evidence="1">
    <location>
        <begin position="26"/>
        <end position="36"/>
    </location>
</feature>
<evidence type="ECO:0000313" key="3">
    <source>
        <dbReference type="Proteomes" id="UP001159405"/>
    </source>
</evidence>
<organism evidence="2 3">
    <name type="scientific">Porites lobata</name>
    <dbReference type="NCBI Taxonomy" id="104759"/>
    <lineage>
        <taxon>Eukaryota</taxon>
        <taxon>Metazoa</taxon>
        <taxon>Cnidaria</taxon>
        <taxon>Anthozoa</taxon>
        <taxon>Hexacorallia</taxon>
        <taxon>Scleractinia</taxon>
        <taxon>Fungiina</taxon>
        <taxon>Poritidae</taxon>
        <taxon>Porites</taxon>
    </lineage>
</organism>
<feature type="compositionally biased region" description="Acidic residues" evidence="1">
    <location>
        <begin position="1"/>
        <end position="11"/>
    </location>
</feature>
<feature type="non-terminal residue" evidence="2">
    <location>
        <position position="214"/>
    </location>
</feature>
<dbReference type="PANTHER" id="PTHR36981:SF1">
    <property type="entry name" value="P2X PURINORECEPTOR 7 INTRACELLULAR DOMAIN-CONTAINING PROTEIN"/>
    <property type="match status" value="1"/>
</dbReference>
<evidence type="ECO:0000256" key="1">
    <source>
        <dbReference type="SAM" id="MobiDB-lite"/>
    </source>
</evidence>
<feature type="region of interest" description="Disordered" evidence="1">
    <location>
        <begin position="1"/>
        <end position="46"/>
    </location>
</feature>
<sequence>MSFESDTEQSDVESIGSRTHISETEPGSDEDEEDMYYSDPEGPYIDEPIVDEEWLTEYNRELEEIERRNQELQNRFGKCSCGNCALDRLQNPGECLCYKEIEKCVESLGSTAVLNEVEISPECITLHPGFSVVCLNRWFLRSAASKYKRIHGTKYRQTDTEEKFLRGVAYREFTQLVHGFLGGKRIPLTACAYHAIKTELSEENEEFFGFEDNE</sequence>
<accession>A0ABN8S784</accession>
<comment type="caution">
    <text evidence="2">The sequence shown here is derived from an EMBL/GenBank/DDBJ whole genome shotgun (WGS) entry which is preliminary data.</text>
</comment>
<keyword evidence="3" id="KW-1185">Reference proteome</keyword>
<protein>
    <recommendedName>
        <fullName evidence="4">P2X purinoceptor 7-like</fullName>
    </recommendedName>
</protein>
<evidence type="ECO:0008006" key="4">
    <source>
        <dbReference type="Google" id="ProtNLM"/>
    </source>
</evidence>
<dbReference type="EMBL" id="CALNXK010000434">
    <property type="protein sequence ID" value="CAH3185598.1"/>
    <property type="molecule type" value="Genomic_DNA"/>
</dbReference>
<name>A0ABN8S784_9CNID</name>
<proteinExistence type="predicted"/>
<reference evidence="2 3" key="1">
    <citation type="submission" date="2022-05" db="EMBL/GenBank/DDBJ databases">
        <authorList>
            <consortium name="Genoscope - CEA"/>
            <person name="William W."/>
        </authorList>
    </citation>
    <scope>NUCLEOTIDE SEQUENCE [LARGE SCALE GENOMIC DNA]</scope>
</reference>
<dbReference type="Proteomes" id="UP001159405">
    <property type="component" value="Unassembled WGS sequence"/>
</dbReference>